<dbReference type="Proteomes" id="UP000279029">
    <property type="component" value="Chromosome"/>
</dbReference>
<evidence type="ECO:0000313" key="2">
    <source>
        <dbReference type="EMBL" id="VDN49379.1"/>
    </source>
</evidence>
<evidence type="ECO:0008006" key="4">
    <source>
        <dbReference type="Google" id="ProtNLM"/>
    </source>
</evidence>
<proteinExistence type="predicted"/>
<dbReference type="RefSeq" id="WP_125138349.1">
    <property type="nucleotide sequence ID" value="NZ_LR130778.1"/>
</dbReference>
<evidence type="ECO:0000313" key="3">
    <source>
        <dbReference type="Proteomes" id="UP000279029"/>
    </source>
</evidence>
<keyword evidence="3" id="KW-1185">Reference proteome</keyword>
<dbReference type="InterPro" id="IPR012902">
    <property type="entry name" value="N_methyl_site"/>
</dbReference>
<protein>
    <recommendedName>
        <fullName evidence="4">Prepilin-type N-terminal cleavage/methylation domain-containing protein</fullName>
    </recommendedName>
</protein>
<keyword evidence="1" id="KW-0812">Transmembrane</keyword>
<reference evidence="2 3" key="1">
    <citation type="submission" date="2018-09" db="EMBL/GenBank/DDBJ databases">
        <authorList>
            <person name="Postec A."/>
        </authorList>
    </citation>
    <scope>NUCLEOTIDE SEQUENCE [LARGE SCALE GENOMIC DNA]</scope>
    <source>
        <strain evidence="2">70B-A</strain>
    </source>
</reference>
<dbReference type="KEGG" id="cbar:PATL70BA_3442"/>
<organism evidence="2 3">
    <name type="scientific">Petrocella atlantisensis</name>
    <dbReference type="NCBI Taxonomy" id="2173034"/>
    <lineage>
        <taxon>Bacteria</taxon>
        <taxon>Bacillati</taxon>
        <taxon>Bacillota</taxon>
        <taxon>Clostridia</taxon>
        <taxon>Lachnospirales</taxon>
        <taxon>Vallitaleaceae</taxon>
        <taxon>Petrocella</taxon>
    </lineage>
</organism>
<dbReference type="AlphaFoldDB" id="A0A3P7SCD9"/>
<dbReference type="EMBL" id="LR130778">
    <property type="protein sequence ID" value="VDN49379.1"/>
    <property type="molecule type" value="Genomic_DNA"/>
</dbReference>
<sequence>MTSDKGFTTIELILAIAIAGIIMGAVGTFLNFNLKGFNATKEIIDIQYEAQLAMNQITAIAKESKGIEDIFDQAGNSRIDSPDLLINPSKIIFHQEDPIEGTIEFEIDFDPSTRVLTCTITLPDGSSQSYPMASRIEALSVAPTNDVDFEYTKSIQIFLDMTDGDANMSTQSQVKFRNFEK</sequence>
<gene>
    <name evidence="2" type="ORF">PATL70BA_3442</name>
</gene>
<dbReference type="PROSITE" id="PS00409">
    <property type="entry name" value="PROKAR_NTER_METHYL"/>
    <property type="match status" value="1"/>
</dbReference>
<accession>A0A3P7SCD9</accession>
<keyword evidence="1" id="KW-1133">Transmembrane helix</keyword>
<dbReference type="NCBIfam" id="TIGR02532">
    <property type="entry name" value="IV_pilin_GFxxxE"/>
    <property type="match status" value="1"/>
</dbReference>
<keyword evidence="1" id="KW-0472">Membrane</keyword>
<evidence type="ECO:0000256" key="1">
    <source>
        <dbReference type="SAM" id="Phobius"/>
    </source>
</evidence>
<name>A0A3P7SCD9_9FIRM</name>
<feature type="transmembrane region" description="Helical" evidence="1">
    <location>
        <begin position="12"/>
        <end position="32"/>
    </location>
</feature>